<evidence type="ECO:0000313" key="4">
    <source>
        <dbReference type="Proteomes" id="UP000681075"/>
    </source>
</evidence>
<sequence length="306" mass="32996">MLALLALPASSYGTPSYITPAGAVRVVGYNDMQGMLDALNARFIALHPGTQFDLVLKGTRTAPQALARGSSAFAPMGAEFSDAELADYRAVAGGDPIQFRVAHASLNPAAKSGPLAIFVHRDNPLPSLTLEQVMRIFAEQPDRLSTWSQLGLGRHAIHPIGLHATTALALFLQRHKFGGRPYTSLITTFPQSADVIRAVGEDRDAIGFAAMNLATPQVRVVPLVACVDMRPSSGSEEDIVAGVYPLDRHLYIYARQPIEPLVAAYLRLVLSREGQRVIAQEALQYLPLNDAEIAVELAKLPEARAQ</sequence>
<name>A0A8S8XGZ7_9PROT</name>
<comment type="caution">
    <text evidence="3">The sequence shown here is derived from an EMBL/GenBank/DDBJ whole genome shotgun (WGS) entry which is preliminary data.</text>
</comment>
<evidence type="ECO:0000256" key="1">
    <source>
        <dbReference type="ARBA" id="ARBA00022729"/>
    </source>
</evidence>
<keyword evidence="4" id="KW-1185">Reference proteome</keyword>
<feature type="domain" description="PBP" evidence="2">
    <location>
        <begin position="24"/>
        <end position="273"/>
    </location>
</feature>
<dbReference type="AlphaFoldDB" id="A0A8S8XGZ7"/>
<dbReference type="Pfam" id="PF12849">
    <property type="entry name" value="PBP_like_2"/>
    <property type="match status" value="1"/>
</dbReference>
<dbReference type="EMBL" id="BOPV01000001">
    <property type="protein sequence ID" value="GIL41149.1"/>
    <property type="molecule type" value="Genomic_DNA"/>
</dbReference>
<dbReference type="Gene3D" id="3.40.190.10">
    <property type="entry name" value="Periplasmic binding protein-like II"/>
    <property type="match status" value="2"/>
</dbReference>
<accession>A0A8S8XGZ7</accession>
<dbReference type="InterPro" id="IPR024370">
    <property type="entry name" value="PBP_domain"/>
</dbReference>
<proteinExistence type="predicted"/>
<gene>
    <name evidence="3" type="primary">pstS_2</name>
    <name evidence="3" type="ORF">TMPK1_33860</name>
</gene>
<dbReference type="PANTHER" id="PTHR30570">
    <property type="entry name" value="PERIPLASMIC PHOSPHATE BINDING COMPONENT OF PHOSPHATE ABC TRANSPORTER"/>
    <property type="match status" value="1"/>
</dbReference>
<organism evidence="3 4">
    <name type="scientific">Roseiterribacter gracilis</name>
    <dbReference type="NCBI Taxonomy" id="2812848"/>
    <lineage>
        <taxon>Bacteria</taxon>
        <taxon>Pseudomonadati</taxon>
        <taxon>Pseudomonadota</taxon>
        <taxon>Alphaproteobacteria</taxon>
        <taxon>Rhodospirillales</taxon>
        <taxon>Roseiterribacteraceae</taxon>
        <taxon>Roseiterribacter</taxon>
    </lineage>
</organism>
<dbReference type="InterPro" id="IPR050811">
    <property type="entry name" value="Phosphate_ABC_transporter"/>
</dbReference>
<dbReference type="RefSeq" id="WP_420244516.1">
    <property type="nucleotide sequence ID" value="NZ_BOPV01000001.1"/>
</dbReference>
<reference evidence="3" key="1">
    <citation type="submission" date="2021-02" db="EMBL/GenBank/DDBJ databases">
        <title>Genome sequence of Rhodospirillales sp. strain TMPK1 isolated from soil.</title>
        <authorList>
            <person name="Nakai R."/>
            <person name="Kusada H."/>
            <person name="Tamaki H."/>
        </authorList>
    </citation>
    <scope>NUCLEOTIDE SEQUENCE</scope>
    <source>
        <strain evidence="3">TMPK1</strain>
    </source>
</reference>
<dbReference type="PANTHER" id="PTHR30570:SF6">
    <property type="entry name" value="PHOSPHATE-BINDING PROTEIN PSTS"/>
    <property type="match status" value="1"/>
</dbReference>
<dbReference type="Proteomes" id="UP000681075">
    <property type="component" value="Unassembled WGS sequence"/>
</dbReference>
<protein>
    <submittedName>
        <fullName evidence="3">Phosphate-binding protein PstS</fullName>
    </submittedName>
</protein>
<dbReference type="SUPFAM" id="SSF53850">
    <property type="entry name" value="Periplasmic binding protein-like II"/>
    <property type="match status" value="1"/>
</dbReference>
<keyword evidence="1" id="KW-0732">Signal</keyword>
<evidence type="ECO:0000313" key="3">
    <source>
        <dbReference type="EMBL" id="GIL41149.1"/>
    </source>
</evidence>
<evidence type="ECO:0000259" key="2">
    <source>
        <dbReference type="Pfam" id="PF12849"/>
    </source>
</evidence>